<dbReference type="GO" id="GO:0005882">
    <property type="term" value="C:intermediate filament"/>
    <property type="evidence" value="ECO:0007669"/>
    <property type="project" value="UniProtKB-KW"/>
</dbReference>
<name>A0A6P7LCH6_BETSP</name>
<gene>
    <name evidence="7" type="primary">LOC114846895</name>
</gene>
<dbReference type="Proteomes" id="UP000515150">
    <property type="component" value="Chromosome 2"/>
</dbReference>
<evidence type="ECO:0000259" key="5">
    <source>
        <dbReference type="PROSITE" id="PS51842"/>
    </source>
</evidence>
<dbReference type="Gene3D" id="1.20.5.500">
    <property type="entry name" value="Single helix bin"/>
    <property type="match status" value="1"/>
</dbReference>
<dbReference type="RefSeq" id="XP_028991953.1">
    <property type="nucleotide sequence ID" value="XM_029136120.3"/>
</dbReference>
<evidence type="ECO:0000313" key="7">
    <source>
        <dbReference type="RefSeq" id="XP_028991953.1"/>
    </source>
</evidence>
<dbReference type="KEGG" id="bspl:114846895"/>
<dbReference type="SUPFAM" id="SSF64593">
    <property type="entry name" value="Intermediate filament protein, coiled coil region"/>
    <property type="match status" value="2"/>
</dbReference>
<feature type="region of interest" description="Disordered" evidence="4">
    <location>
        <begin position="1"/>
        <end position="71"/>
    </location>
</feature>
<organism evidence="6 7">
    <name type="scientific">Betta splendens</name>
    <name type="common">Siamese fighting fish</name>
    <dbReference type="NCBI Taxonomy" id="158456"/>
    <lineage>
        <taxon>Eukaryota</taxon>
        <taxon>Metazoa</taxon>
        <taxon>Chordata</taxon>
        <taxon>Craniata</taxon>
        <taxon>Vertebrata</taxon>
        <taxon>Euteleostomi</taxon>
        <taxon>Actinopterygii</taxon>
        <taxon>Neopterygii</taxon>
        <taxon>Teleostei</taxon>
        <taxon>Neoteleostei</taxon>
        <taxon>Acanthomorphata</taxon>
        <taxon>Anabantaria</taxon>
        <taxon>Anabantiformes</taxon>
        <taxon>Anabantoidei</taxon>
        <taxon>Osphronemidae</taxon>
        <taxon>Betta</taxon>
    </lineage>
</organism>
<dbReference type="AlphaFoldDB" id="A0A6P7LCH6"/>
<dbReference type="InterPro" id="IPR002957">
    <property type="entry name" value="Keratin_I"/>
</dbReference>
<dbReference type="GO" id="GO:0005198">
    <property type="term" value="F:structural molecule activity"/>
    <property type="evidence" value="ECO:0007669"/>
    <property type="project" value="InterPro"/>
</dbReference>
<dbReference type="PANTHER" id="PTHR23239">
    <property type="entry name" value="INTERMEDIATE FILAMENT"/>
    <property type="match status" value="1"/>
</dbReference>
<dbReference type="OrthoDB" id="2441647at2759"/>
<dbReference type="InParanoid" id="A0A6P7LCH6"/>
<dbReference type="GeneID" id="114846895"/>
<dbReference type="Gene3D" id="1.20.5.170">
    <property type="match status" value="1"/>
</dbReference>
<dbReference type="PRINTS" id="PR01248">
    <property type="entry name" value="TYPE1KERATIN"/>
</dbReference>
<evidence type="ECO:0000256" key="3">
    <source>
        <dbReference type="SAM" id="Coils"/>
    </source>
</evidence>
<sequence length="403" mass="45917">MSRNSSASMYAGYPSGGRRTPASSPGGLRSLLANDTHTDSAPVAAAAAAAPVTRAEAPAPPVAPEDDKEKMRGLNNRLTSYLDMVKTLQQTNDGLRKQIDEILAKRQAPNGRDWDEVQKPFDDLRKQIKEITMDNANLLMDANNAKLANEDLKNKLDAEIVAQKTFEKELDDVKKVLEEVKQQKESIKKETEMVKDEIDRIKQEHKDMVDDLCEKIRTSKVTVEIEPDKNNLTSVIDNMRNQYEKIAQKNLKETEDWYKDKFENIKVVEAENSAALESGNADLKDKQKQKQQLEIQIQSVMTKIQTLEALLENTKIQCSKRLSVYDKEVQNTESEIKKVRSQMERQKEDIMNLMSEKLKLEEEIRKYNDLMNMCSDESLELSLADALNSEKSRPENVVKQPEK</sequence>
<keyword evidence="2 3" id="KW-0175">Coiled coil</keyword>
<dbReference type="Gene3D" id="1.20.5.1160">
    <property type="entry name" value="Vasodilator-stimulated phosphoprotein"/>
    <property type="match status" value="1"/>
</dbReference>
<evidence type="ECO:0000256" key="2">
    <source>
        <dbReference type="ARBA" id="ARBA00023054"/>
    </source>
</evidence>
<dbReference type="InterPro" id="IPR039008">
    <property type="entry name" value="IF_rod_dom"/>
</dbReference>
<keyword evidence="1" id="KW-0403">Intermediate filament</keyword>
<proteinExistence type="predicted"/>
<dbReference type="PROSITE" id="PS51842">
    <property type="entry name" value="IF_ROD_2"/>
    <property type="match status" value="1"/>
</dbReference>
<keyword evidence="6" id="KW-1185">Reference proteome</keyword>
<feature type="coiled-coil region" evidence="3">
    <location>
        <begin position="229"/>
        <end position="377"/>
    </location>
</feature>
<feature type="domain" description="IF rod" evidence="5">
    <location>
        <begin position="67"/>
        <end position="403"/>
    </location>
</feature>
<dbReference type="Pfam" id="PF00038">
    <property type="entry name" value="Filament"/>
    <property type="match status" value="1"/>
</dbReference>
<protein>
    <submittedName>
        <fullName evidence="7">Keratin, type I cytoskeletal 18-like isoform X1</fullName>
    </submittedName>
</protein>
<dbReference type="SMART" id="SM01391">
    <property type="entry name" value="Filament"/>
    <property type="match status" value="1"/>
</dbReference>
<evidence type="ECO:0000256" key="4">
    <source>
        <dbReference type="SAM" id="MobiDB-lite"/>
    </source>
</evidence>
<feature type="coiled-coil region" evidence="3">
    <location>
        <begin position="135"/>
        <end position="204"/>
    </location>
</feature>
<accession>A0A6P7LCH6</accession>
<dbReference type="PANTHER" id="PTHR23239:SF358">
    <property type="entry name" value="KERATIN, TYPE I CYTOSKELETAL 18"/>
    <property type="match status" value="1"/>
</dbReference>
<reference evidence="7" key="1">
    <citation type="submission" date="2025-08" db="UniProtKB">
        <authorList>
            <consortium name="RefSeq"/>
        </authorList>
    </citation>
    <scope>IDENTIFICATION</scope>
</reference>
<evidence type="ECO:0000256" key="1">
    <source>
        <dbReference type="ARBA" id="ARBA00022754"/>
    </source>
</evidence>
<evidence type="ECO:0000313" key="6">
    <source>
        <dbReference type="Proteomes" id="UP000515150"/>
    </source>
</evidence>
<feature type="compositionally biased region" description="Low complexity" evidence="4">
    <location>
        <begin position="41"/>
        <end position="57"/>
    </location>
</feature>